<dbReference type="EMBL" id="BGZK01000492">
    <property type="protein sequence ID" value="GBP46943.1"/>
    <property type="molecule type" value="Genomic_DNA"/>
</dbReference>
<reference evidence="1 2" key="1">
    <citation type="journal article" date="2019" name="Commun. Biol.">
        <title>The bagworm genome reveals a unique fibroin gene that provides high tensile strength.</title>
        <authorList>
            <person name="Kono N."/>
            <person name="Nakamura H."/>
            <person name="Ohtoshi R."/>
            <person name="Tomita M."/>
            <person name="Numata K."/>
            <person name="Arakawa K."/>
        </authorList>
    </citation>
    <scope>NUCLEOTIDE SEQUENCE [LARGE SCALE GENOMIC DNA]</scope>
</reference>
<gene>
    <name evidence="1" type="ORF">EVAR_30975_1</name>
</gene>
<keyword evidence="2" id="KW-1185">Reference proteome</keyword>
<protein>
    <submittedName>
        <fullName evidence="1">Uncharacterized protein</fullName>
    </submittedName>
</protein>
<sequence length="77" mass="8937">MPHMPSTPRPDTNKYMQRITGPGMVTNWRTSKAYGPIRDRGPYSDLIQLFPVDTLQPVSIGFYKNVDDSSTWRFFRV</sequence>
<name>A0A4C1W7E3_EUMVA</name>
<evidence type="ECO:0000313" key="1">
    <source>
        <dbReference type="EMBL" id="GBP46943.1"/>
    </source>
</evidence>
<organism evidence="1 2">
    <name type="scientific">Eumeta variegata</name>
    <name type="common">Bagworm moth</name>
    <name type="synonym">Eumeta japonica</name>
    <dbReference type="NCBI Taxonomy" id="151549"/>
    <lineage>
        <taxon>Eukaryota</taxon>
        <taxon>Metazoa</taxon>
        <taxon>Ecdysozoa</taxon>
        <taxon>Arthropoda</taxon>
        <taxon>Hexapoda</taxon>
        <taxon>Insecta</taxon>
        <taxon>Pterygota</taxon>
        <taxon>Neoptera</taxon>
        <taxon>Endopterygota</taxon>
        <taxon>Lepidoptera</taxon>
        <taxon>Glossata</taxon>
        <taxon>Ditrysia</taxon>
        <taxon>Tineoidea</taxon>
        <taxon>Psychidae</taxon>
        <taxon>Oiketicinae</taxon>
        <taxon>Eumeta</taxon>
    </lineage>
</organism>
<dbReference type="Proteomes" id="UP000299102">
    <property type="component" value="Unassembled WGS sequence"/>
</dbReference>
<comment type="caution">
    <text evidence="1">The sequence shown here is derived from an EMBL/GenBank/DDBJ whole genome shotgun (WGS) entry which is preliminary data.</text>
</comment>
<dbReference type="AlphaFoldDB" id="A0A4C1W7E3"/>
<accession>A0A4C1W7E3</accession>
<evidence type="ECO:0000313" key="2">
    <source>
        <dbReference type="Proteomes" id="UP000299102"/>
    </source>
</evidence>
<proteinExistence type="predicted"/>